<name>A0AAX2A9F3_9BACT</name>
<dbReference type="InterPro" id="IPR029058">
    <property type="entry name" value="AB_hydrolase_fold"/>
</dbReference>
<dbReference type="KEGG" id="hbv:ABIV_1626"/>
<dbReference type="SUPFAM" id="SSF53474">
    <property type="entry name" value="alpha/beta-Hydrolases"/>
    <property type="match status" value="1"/>
</dbReference>
<gene>
    <name evidence="1" type="ORF">ABIV_1626</name>
    <name evidence="2" type="ORF">CRV05_04070</name>
</gene>
<reference evidence="1 3" key="2">
    <citation type="submission" date="2018-07" db="EMBL/GenBank/DDBJ databases">
        <title>Complete genome of the Arcobacter bivalviorum type strain LMG 26154.</title>
        <authorList>
            <person name="Miller W.G."/>
            <person name="Yee E."/>
            <person name="Bono J.L."/>
        </authorList>
    </citation>
    <scope>NUCLEOTIDE SEQUENCE [LARGE SCALE GENOMIC DNA]</scope>
    <source>
        <strain evidence="1 3">LMG 26154</strain>
    </source>
</reference>
<dbReference type="PANTHER" id="PTHR35602">
    <property type="entry name" value="ESTERASE YQIA-RELATED"/>
    <property type="match status" value="1"/>
</dbReference>
<dbReference type="EMBL" id="PDKM01000002">
    <property type="protein sequence ID" value="RXK10460.1"/>
    <property type="molecule type" value="Genomic_DNA"/>
</dbReference>
<protein>
    <submittedName>
        <fullName evidence="1 2">Esterase</fullName>
    </submittedName>
</protein>
<dbReference type="EMBL" id="CP031217">
    <property type="protein sequence ID" value="AXH12616.1"/>
    <property type="molecule type" value="Genomic_DNA"/>
</dbReference>
<dbReference type="RefSeq" id="WP_114839442.1">
    <property type="nucleotide sequence ID" value="NZ_CP031217.1"/>
</dbReference>
<accession>A0AAX2A9F3</accession>
<dbReference type="Proteomes" id="UP000253850">
    <property type="component" value="Chromosome"/>
</dbReference>
<proteinExistence type="predicted"/>
<dbReference type="PANTHER" id="PTHR35602:SF3">
    <property type="entry name" value="ESTERASE YQIA"/>
    <property type="match status" value="1"/>
</dbReference>
<dbReference type="Proteomes" id="UP000289193">
    <property type="component" value="Unassembled WGS sequence"/>
</dbReference>
<dbReference type="InterPro" id="IPR008886">
    <property type="entry name" value="UPF0227/Esterase_YqiA"/>
</dbReference>
<dbReference type="AlphaFoldDB" id="A0AAX2A9F3"/>
<evidence type="ECO:0000313" key="2">
    <source>
        <dbReference type="EMBL" id="RXK10460.1"/>
    </source>
</evidence>
<evidence type="ECO:0000313" key="3">
    <source>
        <dbReference type="Proteomes" id="UP000253850"/>
    </source>
</evidence>
<sequence>MTIIYIHGFGSSGQGGKASLFREYFEEEIIAPSLSYVPKLAIDTLEQLIELLLEKDEKIGLVGSSLGGYYSIYLANKYDLKAVLINPAIYPYKTLDKVGMCMNYYDGTSFEVSSEHLQTLKSLEVHKLENQANFLTLLQTEDEVLDYSEAVEKLSQSELVIEEGGNHSFENIESYFRKIYSFLDR</sequence>
<keyword evidence="4" id="KW-1185">Reference proteome</keyword>
<dbReference type="Gene3D" id="3.40.50.1820">
    <property type="entry name" value="alpha/beta hydrolase"/>
    <property type="match status" value="1"/>
</dbReference>
<dbReference type="Pfam" id="PF05728">
    <property type="entry name" value="UPF0227"/>
    <property type="match status" value="1"/>
</dbReference>
<organism evidence="2 4">
    <name type="scientific">Halarcobacter bivalviorum</name>
    <dbReference type="NCBI Taxonomy" id="663364"/>
    <lineage>
        <taxon>Bacteria</taxon>
        <taxon>Pseudomonadati</taxon>
        <taxon>Campylobacterota</taxon>
        <taxon>Epsilonproteobacteria</taxon>
        <taxon>Campylobacterales</taxon>
        <taxon>Arcobacteraceae</taxon>
        <taxon>Halarcobacter</taxon>
    </lineage>
</organism>
<reference evidence="2 4" key="1">
    <citation type="submission" date="2017-10" db="EMBL/GenBank/DDBJ databases">
        <title>Genomics of the genus Arcobacter.</title>
        <authorList>
            <person name="Perez-Cataluna A."/>
            <person name="Figueras M.J."/>
        </authorList>
    </citation>
    <scope>NUCLEOTIDE SEQUENCE [LARGE SCALE GENOMIC DNA]</scope>
    <source>
        <strain evidence="2 4">CECT 7835</strain>
    </source>
</reference>
<evidence type="ECO:0000313" key="1">
    <source>
        <dbReference type="EMBL" id="AXH12616.1"/>
    </source>
</evidence>
<evidence type="ECO:0000313" key="4">
    <source>
        <dbReference type="Proteomes" id="UP000289193"/>
    </source>
</evidence>